<evidence type="ECO:0000313" key="5">
    <source>
        <dbReference type="Proteomes" id="UP000285146"/>
    </source>
</evidence>
<dbReference type="Pfam" id="PF24883">
    <property type="entry name" value="NPHP3_N"/>
    <property type="match status" value="1"/>
</dbReference>
<dbReference type="SUPFAM" id="SSF52540">
    <property type="entry name" value="P-loop containing nucleoside triphosphate hydrolases"/>
    <property type="match status" value="1"/>
</dbReference>
<dbReference type="AlphaFoldDB" id="A0A423VZ19"/>
<gene>
    <name evidence="4" type="ORF">VPNG_09078</name>
</gene>
<dbReference type="Proteomes" id="UP000285146">
    <property type="component" value="Unassembled WGS sequence"/>
</dbReference>
<feature type="compositionally biased region" description="Polar residues" evidence="2">
    <location>
        <begin position="38"/>
        <end position="49"/>
    </location>
</feature>
<feature type="region of interest" description="Disordered" evidence="2">
    <location>
        <begin position="102"/>
        <end position="121"/>
    </location>
</feature>
<dbReference type="OrthoDB" id="194358at2759"/>
<dbReference type="InterPro" id="IPR056884">
    <property type="entry name" value="NPHP3-like_N"/>
</dbReference>
<protein>
    <recommendedName>
        <fullName evidence="3">Nephrocystin 3-like N-terminal domain-containing protein</fullName>
    </recommendedName>
</protein>
<name>A0A423VZ19_9PEZI</name>
<dbReference type="STRING" id="1230097.A0A423VZ19"/>
<dbReference type="Gene3D" id="3.40.50.300">
    <property type="entry name" value="P-loop containing nucleotide triphosphate hydrolases"/>
    <property type="match status" value="1"/>
</dbReference>
<proteinExistence type="predicted"/>
<organism evidence="4 5">
    <name type="scientific">Cytospora leucostoma</name>
    <dbReference type="NCBI Taxonomy" id="1230097"/>
    <lineage>
        <taxon>Eukaryota</taxon>
        <taxon>Fungi</taxon>
        <taxon>Dikarya</taxon>
        <taxon>Ascomycota</taxon>
        <taxon>Pezizomycotina</taxon>
        <taxon>Sordariomycetes</taxon>
        <taxon>Sordariomycetidae</taxon>
        <taxon>Diaporthales</taxon>
        <taxon>Cytosporaceae</taxon>
        <taxon>Cytospora</taxon>
    </lineage>
</organism>
<accession>A0A423VZ19</accession>
<comment type="caution">
    <text evidence="4">The sequence shown here is derived from an EMBL/GenBank/DDBJ whole genome shotgun (WGS) entry which is preliminary data.</text>
</comment>
<dbReference type="PANTHER" id="PTHR10039:SF5">
    <property type="entry name" value="NACHT DOMAIN-CONTAINING PROTEIN"/>
    <property type="match status" value="1"/>
</dbReference>
<dbReference type="InParanoid" id="A0A423VZ19"/>
<evidence type="ECO:0000256" key="2">
    <source>
        <dbReference type="SAM" id="MobiDB-lite"/>
    </source>
</evidence>
<keyword evidence="1" id="KW-0677">Repeat</keyword>
<feature type="region of interest" description="Disordered" evidence="2">
    <location>
        <begin position="38"/>
        <end position="89"/>
    </location>
</feature>
<feature type="domain" description="Nephrocystin 3-like N-terminal" evidence="3">
    <location>
        <begin position="388"/>
        <end position="567"/>
    </location>
</feature>
<keyword evidence="5" id="KW-1185">Reference proteome</keyword>
<feature type="compositionally biased region" description="Low complexity" evidence="2">
    <location>
        <begin position="50"/>
        <end position="74"/>
    </location>
</feature>
<feature type="compositionally biased region" description="Polar residues" evidence="2">
    <location>
        <begin position="75"/>
        <end position="86"/>
    </location>
</feature>
<dbReference type="PANTHER" id="PTHR10039">
    <property type="entry name" value="AMELOGENIN"/>
    <property type="match status" value="1"/>
</dbReference>
<evidence type="ECO:0000256" key="1">
    <source>
        <dbReference type="ARBA" id="ARBA00022737"/>
    </source>
</evidence>
<evidence type="ECO:0000313" key="4">
    <source>
        <dbReference type="EMBL" id="ROV96343.1"/>
    </source>
</evidence>
<dbReference type="InterPro" id="IPR027417">
    <property type="entry name" value="P-loop_NTPase"/>
</dbReference>
<sequence length="654" mass="73284">MSTVNEKGLTVLSDPPSPTIDIVFVHGFTGHPRLTWTQRNAKQGVSGDQTVVPKPSKSGSSTSTPFTSASVSATISKRPSEISSDETIAHDARPSKICRIIPGRTSRVPQQRKDSPTTTPKRDVFWPRDLLPLSVPTLESSHTDMTLRFGTALLVLLGGLVVKTAFRRARDYGAERPHLHCVMASTVGIFFFGTPHRGADPLGKDIRGILTALAVGFGFQKVDTIIDTLMPGGEYLREIRDSFLSLAKQRKWIIYSFQKEYGVGGIAGKKVADDESSRLDEPAIETHRHISSNHMDMVRFTSTEDNDYRKVESATRGLIGEFTSSRPVLQNNGAVTSFTGDEARYQAMVVIPPLSPENLQAREVMMGLLYFDEIDARLLSLKVALNSTCRWLLEKPQYRDWLNPQSMNDHHGSLWIKGKPGAGKSILMKFLDNDARRMATANCGTVVLSLFFFNARGEQLERTTLGLYRSLLGSYLRNLEEFQVVLDVFDTNAQRFIQRSGWQIELLKQTLANALEYFRGDRELRLFIDVLDECSDDDVADMVSFFEDVGERAAERNINLRICFSSRYYPTIFVSKGIEIKIDEEEDHSLDIVRYIKSQLRLGTQGKSKRAEDSSTQILEESAGIFLWVALVISMLNKACAGGKIDRFQRCLNE</sequence>
<feature type="compositionally biased region" description="Basic and acidic residues" evidence="2">
    <location>
        <begin position="111"/>
        <end position="121"/>
    </location>
</feature>
<reference evidence="4 5" key="1">
    <citation type="submission" date="2015-09" db="EMBL/GenBank/DDBJ databases">
        <title>Host preference determinants of Valsa canker pathogens revealed by comparative genomics.</title>
        <authorList>
            <person name="Yin Z."/>
            <person name="Huang L."/>
        </authorList>
    </citation>
    <scope>NUCLEOTIDE SEQUENCE [LARGE SCALE GENOMIC DNA]</scope>
    <source>
        <strain evidence="4 5">SXYLt</strain>
    </source>
</reference>
<evidence type="ECO:0000259" key="3">
    <source>
        <dbReference type="Pfam" id="PF24883"/>
    </source>
</evidence>
<dbReference type="EMBL" id="LKEB01000068">
    <property type="protein sequence ID" value="ROV96343.1"/>
    <property type="molecule type" value="Genomic_DNA"/>
</dbReference>